<dbReference type="AlphaFoldDB" id="A0A926HVE8"/>
<protein>
    <submittedName>
        <fullName evidence="2">TIM barrel protein</fullName>
    </submittedName>
</protein>
<name>A0A926HVE8_9FIRM</name>
<evidence type="ECO:0000313" key="2">
    <source>
        <dbReference type="EMBL" id="MBC8536915.1"/>
    </source>
</evidence>
<dbReference type="Pfam" id="PF01261">
    <property type="entry name" value="AP_endonuc_2"/>
    <property type="match status" value="1"/>
</dbReference>
<dbReference type="EMBL" id="JACRSP010000004">
    <property type="protein sequence ID" value="MBC8536915.1"/>
    <property type="molecule type" value="Genomic_DNA"/>
</dbReference>
<dbReference type="InterPro" id="IPR050312">
    <property type="entry name" value="IolE/XylAMocC-like"/>
</dbReference>
<sequence>MTEAMTKYLRMGTVHFMSYPDVLADESRIVPTVRRLLADPYFSVLEIAHIRDPEIRREVRALFEHSDCGFVFAAQPEQLGQKINLNSLDGSERRRAVETLKARIDEAYEMGAEGFGFISGGFDPAHRDEQLALFTESCRELCDYAAGLGDLFLEVEQFDFDFHNRLLIGPAELTARLAENMTDRDNFGVLVDLSHLPLVHETPRECLRHLGGHITHAHIGNAVCRRADDYLYGDFHPRFSVPHSAVGPEQVAEFLRELFAVGFLGGDRRPVVSFEIKAWQGDDPEAVLAECKRVMDLAWALA</sequence>
<dbReference type="InterPro" id="IPR013022">
    <property type="entry name" value="Xyl_isomerase-like_TIM-brl"/>
</dbReference>
<evidence type="ECO:0000259" key="1">
    <source>
        <dbReference type="Pfam" id="PF01261"/>
    </source>
</evidence>
<evidence type="ECO:0000313" key="3">
    <source>
        <dbReference type="Proteomes" id="UP000620366"/>
    </source>
</evidence>
<comment type="caution">
    <text evidence="2">The sequence shown here is derived from an EMBL/GenBank/DDBJ whole genome shotgun (WGS) entry which is preliminary data.</text>
</comment>
<dbReference type="PANTHER" id="PTHR12110:SF21">
    <property type="entry name" value="XYLOSE ISOMERASE-LIKE TIM BARREL DOMAIN-CONTAINING PROTEIN"/>
    <property type="match status" value="1"/>
</dbReference>
<gene>
    <name evidence="2" type="ORF">H8695_09475</name>
</gene>
<accession>A0A926HVE8</accession>
<proteinExistence type="predicted"/>
<organism evidence="2 3">
    <name type="scientific">Feifania hominis</name>
    <dbReference type="NCBI Taxonomy" id="2763660"/>
    <lineage>
        <taxon>Bacteria</taxon>
        <taxon>Bacillati</taxon>
        <taxon>Bacillota</taxon>
        <taxon>Clostridia</taxon>
        <taxon>Eubacteriales</taxon>
        <taxon>Feifaniaceae</taxon>
        <taxon>Feifania</taxon>
    </lineage>
</organism>
<keyword evidence="3" id="KW-1185">Reference proteome</keyword>
<dbReference type="InterPro" id="IPR036237">
    <property type="entry name" value="Xyl_isomerase-like_sf"/>
</dbReference>
<feature type="domain" description="Xylose isomerase-like TIM barrel" evidence="1">
    <location>
        <begin position="56"/>
        <end position="229"/>
    </location>
</feature>
<dbReference type="PANTHER" id="PTHR12110">
    <property type="entry name" value="HYDROXYPYRUVATE ISOMERASE"/>
    <property type="match status" value="1"/>
</dbReference>
<reference evidence="2" key="1">
    <citation type="submission" date="2020-08" db="EMBL/GenBank/DDBJ databases">
        <title>Genome public.</title>
        <authorList>
            <person name="Liu C."/>
            <person name="Sun Q."/>
        </authorList>
    </citation>
    <scope>NUCLEOTIDE SEQUENCE</scope>
    <source>
        <strain evidence="2">BX7</strain>
    </source>
</reference>
<dbReference type="Proteomes" id="UP000620366">
    <property type="component" value="Unassembled WGS sequence"/>
</dbReference>
<dbReference type="Gene3D" id="3.20.20.150">
    <property type="entry name" value="Divalent-metal-dependent TIM barrel enzymes"/>
    <property type="match status" value="1"/>
</dbReference>
<dbReference type="SUPFAM" id="SSF51658">
    <property type="entry name" value="Xylose isomerase-like"/>
    <property type="match status" value="1"/>
</dbReference>